<dbReference type="CDD" id="cd09846">
    <property type="entry name" value="DUF1312"/>
    <property type="match status" value="1"/>
</dbReference>
<organism evidence="3 4">
    <name type="scientific">Selenomonas sputigena (strain ATCC 35185 / DSM 20758 / CCUG 44933 / VPI D19B-28)</name>
    <dbReference type="NCBI Taxonomy" id="546271"/>
    <lineage>
        <taxon>Bacteria</taxon>
        <taxon>Bacillati</taxon>
        <taxon>Bacillota</taxon>
        <taxon>Negativicutes</taxon>
        <taxon>Selenomonadales</taxon>
        <taxon>Selenomonadaceae</taxon>
        <taxon>Selenomonas</taxon>
    </lineage>
</organism>
<dbReference type="RefSeq" id="WP_006193829.1">
    <property type="nucleotide sequence ID" value="NC_015437.1"/>
</dbReference>
<dbReference type="KEGG" id="ssg:Selsp_0252"/>
<gene>
    <name evidence="2" type="ordered locus">Selsp_0252</name>
    <name evidence="3" type="ORF">SELSPUOL_02463</name>
</gene>
<dbReference type="Proteomes" id="UP000011124">
    <property type="component" value="Chromosome"/>
</dbReference>
<reference evidence="2 5" key="2">
    <citation type="submission" date="2011-04" db="EMBL/GenBank/DDBJ databases">
        <title>The complete genome of Selenomonas sputigena DSM 20758.</title>
        <authorList>
            <consortium name="US DOE Joint Genome Institute (JGI-PGF)"/>
            <person name="Lucas S."/>
            <person name="Copeland A."/>
            <person name="Lapidus A."/>
            <person name="Bruce D."/>
            <person name="Goodwin L."/>
            <person name="Pitluck S."/>
            <person name="Peters L."/>
            <person name="Kyrpides N."/>
            <person name="Mavromatis K."/>
            <person name="Ivanova N."/>
            <person name="Ovchinnikova G."/>
            <person name="Teshima H."/>
            <person name="Detter J.C."/>
            <person name="Tapia R."/>
            <person name="Han C."/>
            <person name="Land M."/>
            <person name="Hauser L."/>
            <person name="Markowitz V."/>
            <person name="Cheng J.-F."/>
            <person name="Hugenholtz P."/>
            <person name="Woyke T."/>
            <person name="Wu D."/>
            <person name="Gronow S."/>
            <person name="Wellnitz S."/>
            <person name="Schneider S."/>
            <person name="Klenk H.-P."/>
            <person name="Eisen J.A."/>
        </authorList>
    </citation>
    <scope>NUCLEOTIDE SEQUENCE [LARGE SCALE GENOMIC DNA]</scope>
    <source>
        <strain evidence="2">ATCC 35185</strain>
        <strain evidence="5">ATCC 35185 / DSM 20758 / VPI D19B-28</strain>
    </source>
</reference>
<evidence type="ECO:0000313" key="3">
    <source>
        <dbReference type="EMBL" id="EEX76134.1"/>
    </source>
</evidence>
<reference evidence="3 4" key="1">
    <citation type="submission" date="2009-09" db="EMBL/GenBank/DDBJ databases">
        <authorList>
            <person name="Weinstock G."/>
            <person name="Sodergren E."/>
            <person name="Clifton S."/>
            <person name="Fulton L."/>
            <person name="Fulton B."/>
            <person name="Courtney L."/>
            <person name="Fronick C."/>
            <person name="Harrison M."/>
            <person name="Strong C."/>
            <person name="Farmer C."/>
            <person name="Delahaunty K."/>
            <person name="Markovic C."/>
            <person name="Hall O."/>
            <person name="Minx P."/>
            <person name="Tomlinson C."/>
            <person name="Mitreva M."/>
            <person name="Nelson J."/>
            <person name="Hou S."/>
            <person name="Wollam A."/>
            <person name="Pepin K.H."/>
            <person name="Johnson M."/>
            <person name="Bhonagiri V."/>
            <person name="Nash W.E."/>
            <person name="Warren W."/>
            <person name="Chinwalla A."/>
            <person name="Mardis E.R."/>
            <person name="Wilson R.K."/>
        </authorList>
    </citation>
    <scope>NUCLEOTIDE SEQUENCE [LARGE SCALE GENOMIC DNA]</scope>
    <source>
        <strain evidence="3">ATCC 35185</strain>
        <strain evidence="4">ATCC 35185 / DSM 20758 / VPI D19B-28</strain>
    </source>
</reference>
<evidence type="ECO:0000313" key="4">
    <source>
        <dbReference type="Proteomes" id="UP000003505"/>
    </source>
</evidence>
<sequence length="139" mass="14505">MNGGKKARLYALFAALLLGAAGAWLAAAASRGDEAAQSGAVEVVQDGAVIYHFTQEELQEERHIRVPYGEHENVIATGGGTIRIESADCPDQICVNTGELKGDGAPIICLPHRLEIRWAKAGSAGEAAVEADAPDAVAR</sequence>
<accession>C9LYA4</accession>
<dbReference type="STRING" id="546271.Selsp_0252"/>
<name>C9LYA4_SELS3</name>
<dbReference type="Pfam" id="PF07009">
    <property type="entry name" value="NusG_II"/>
    <property type="match status" value="1"/>
</dbReference>
<dbReference type="OrthoDB" id="47603at2"/>
<dbReference type="EMBL" id="CP002637">
    <property type="protein sequence ID" value="AEB99229.1"/>
    <property type="molecule type" value="Genomic_DNA"/>
</dbReference>
<dbReference type="AlphaFoldDB" id="C9LYA4"/>
<keyword evidence="1" id="KW-0732">Signal</keyword>
<dbReference type="eggNOG" id="COG5341">
    <property type="taxonomic scope" value="Bacteria"/>
</dbReference>
<dbReference type="InterPro" id="IPR038690">
    <property type="entry name" value="NusG_2_sf"/>
</dbReference>
<dbReference type="HOGENOM" id="CLU_130936_2_1_9"/>
<evidence type="ECO:0000313" key="2">
    <source>
        <dbReference type="EMBL" id="AEB99229.1"/>
    </source>
</evidence>
<dbReference type="EMBL" id="ACKP02000051">
    <property type="protein sequence ID" value="EEX76134.1"/>
    <property type="molecule type" value="Genomic_DNA"/>
</dbReference>
<proteinExistence type="predicted"/>
<dbReference type="Gene3D" id="2.60.320.10">
    <property type="entry name" value="N-utilization substance G protein NusG, insert domain"/>
    <property type="match status" value="1"/>
</dbReference>
<evidence type="ECO:0000256" key="1">
    <source>
        <dbReference type="SAM" id="SignalP"/>
    </source>
</evidence>
<feature type="signal peptide" evidence="1">
    <location>
        <begin position="1"/>
        <end position="26"/>
    </location>
</feature>
<protein>
    <submittedName>
        <fullName evidence="3">Uncharacterized protein</fullName>
    </submittedName>
</protein>
<keyword evidence="5" id="KW-1185">Reference proteome</keyword>
<evidence type="ECO:0000313" key="5">
    <source>
        <dbReference type="Proteomes" id="UP000011124"/>
    </source>
</evidence>
<dbReference type="Proteomes" id="UP000003505">
    <property type="component" value="Unassembled WGS sequence"/>
</dbReference>
<feature type="chain" id="PRO_5038283520" evidence="1">
    <location>
        <begin position="27"/>
        <end position="139"/>
    </location>
</feature>